<dbReference type="EMBL" id="LR796385">
    <property type="protein sequence ID" value="CAB4141077.1"/>
    <property type="molecule type" value="Genomic_DNA"/>
</dbReference>
<protein>
    <submittedName>
        <fullName evidence="3">Uncharacterized protein</fullName>
    </submittedName>
</protein>
<reference evidence="3" key="1">
    <citation type="submission" date="2020-04" db="EMBL/GenBank/DDBJ databases">
        <authorList>
            <person name="Chiriac C."/>
            <person name="Salcher M."/>
            <person name="Ghai R."/>
            <person name="Kavagutti S V."/>
        </authorList>
    </citation>
    <scope>NUCLEOTIDE SEQUENCE</scope>
</reference>
<gene>
    <name evidence="3" type="ORF">UFOVP411_44</name>
</gene>
<keyword evidence="2" id="KW-1133">Transmembrane helix</keyword>
<feature type="region of interest" description="Disordered" evidence="1">
    <location>
        <begin position="123"/>
        <end position="159"/>
    </location>
</feature>
<evidence type="ECO:0000256" key="1">
    <source>
        <dbReference type="SAM" id="MobiDB-lite"/>
    </source>
</evidence>
<keyword evidence="2" id="KW-0812">Transmembrane</keyword>
<feature type="transmembrane region" description="Helical" evidence="2">
    <location>
        <begin position="12"/>
        <end position="30"/>
    </location>
</feature>
<organism evidence="3">
    <name type="scientific">uncultured Caudovirales phage</name>
    <dbReference type="NCBI Taxonomy" id="2100421"/>
    <lineage>
        <taxon>Viruses</taxon>
        <taxon>Duplodnaviria</taxon>
        <taxon>Heunggongvirae</taxon>
        <taxon>Uroviricota</taxon>
        <taxon>Caudoviricetes</taxon>
        <taxon>Peduoviridae</taxon>
        <taxon>Maltschvirus</taxon>
        <taxon>Maltschvirus maltsch</taxon>
    </lineage>
</organism>
<keyword evidence="2" id="KW-0472">Membrane</keyword>
<name>A0A6J5M6G4_9CAUD</name>
<proteinExistence type="predicted"/>
<feature type="compositionally biased region" description="Low complexity" evidence="1">
    <location>
        <begin position="136"/>
        <end position="159"/>
    </location>
</feature>
<evidence type="ECO:0000313" key="3">
    <source>
        <dbReference type="EMBL" id="CAB4141077.1"/>
    </source>
</evidence>
<accession>A0A6J5M6G4</accession>
<evidence type="ECO:0000256" key="2">
    <source>
        <dbReference type="SAM" id="Phobius"/>
    </source>
</evidence>
<sequence>MTALAWEALRRWWPQLLIALGALLIALGALKQGYDWGYGRAEARGAVLLADAQERHRAALAAIEAEVAVIEARLAASAAAYEAQRTRVETKYQTIFQEVYRETLANPAYSDCVVPADGVRLLRESRGHGGPPDPSGPAGALPADAGPAGTPDPRGAGAG</sequence>